<protein>
    <submittedName>
        <fullName evidence="1">Uncharacterized protein</fullName>
    </submittedName>
</protein>
<sequence length="274" mass="28250">MQFIEKKIPVLLTALVLAAPGAGYSGGRVEIAASYDYSSGDYGQDVTTEIEYMPVSLAYTDGPWRVELTVPYIRVTGNGTVVPGSGSPLVFDNFSGGLFGSGGGSGGGSSSTASVSNSGLGDVITRVGYAFMPADGSFYELSGKVKFGTADENDGLGTGENDYAVQFDGVLGSGVVSPYFTVGYLVTGDSGDFTYRDVPYGSLGLMFKTGEGSSAGLGYDYRRATVSGSDDQHMASAFLGWKLTPGVSASVSALAGFTDSTPDYGASVKLTNRF</sequence>
<dbReference type="EMBL" id="UOFM01000160">
    <property type="protein sequence ID" value="VAW76063.1"/>
    <property type="molecule type" value="Genomic_DNA"/>
</dbReference>
<organism evidence="1">
    <name type="scientific">hydrothermal vent metagenome</name>
    <dbReference type="NCBI Taxonomy" id="652676"/>
    <lineage>
        <taxon>unclassified sequences</taxon>
        <taxon>metagenomes</taxon>
        <taxon>ecological metagenomes</taxon>
    </lineage>
</organism>
<name>A0A3B0YIU9_9ZZZZ</name>
<gene>
    <name evidence="1" type="ORF">MNBD_GAMMA14-2360</name>
</gene>
<dbReference type="AlphaFoldDB" id="A0A3B0YIU9"/>
<proteinExistence type="predicted"/>
<accession>A0A3B0YIU9</accession>
<evidence type="ECO:0000313" key="1">
    <source>
        <dbReference type="EMBL" id="VAW76063.1"/>
    </source>
</evidence>
<reference evidence="1" key="1">
    <citation type="submission" date="2018-06" db="EMBL/GenBank/DDBJ databases">
        <authorList>
            <person name="Zhirakovskaya E."/>
        </authorList>
    </citation>
    <scope>NUCLEOTIDE SEQUENCE</scope>
</reference>